<keyword evidence="7" id="KW-0406">Ion transport</keyword>
<evidence type="ECO:0000256" key="1">
    <source>
        <dbReference type="ARBA" id="ARBA00004162"/>
    </source>
</evidence>
<feature type="signal peptide" evidence="11">
    <location>
        <begin position="1"/>
        <end position="24"/>
    </location>
</feature>
<evidence type="ECO:0000256" key="4">
    <source>
        <dbReference type="ARBA" id="ARBA00022692"/>
    </source>
</evidence>
<evidence type="ECO:0000256" key="9">
    <source>
        <dbReference type="ARBA" id="ARBA00023157"/>
    </source>
</evidence>
<evidence type="ECO:0000256" key="5">
    <source>
        <dbReference type="ARBA" id="ARBA00022729"/>
    </source>
</evidence>
<evidence type="ECO:0000256" key="7">
    <source>
        <dbReference type="ARBA" id="ARBA00023065"/>
    </source>
</evidence>
<reference evidence="12" key="1">
    <citation type="journal article" date="2021" name="Sci. Adv.">
        <title>The American lobster genome reveals insights on longevity, neural, and immune adaptations.</title>
        <authorList>
            <person name="Polinski J.M."/>
            <person name="Zimin A.V."/>
            <person name="Clark K.F."/>
            <person name="Kohn A.B."/>
            <person name="Sadowski N."/>
            <person name="Timp W."/>
            <person name="Ptitsyn A."/>
            <person name="Khanna P."/>
            <person name="Romanova D.Y."/>
            <person name="Williams P."/>
            <person name="Greenwood S.J."/>
            <person name="Moroz L.L."/>
            <person name="Walt D.R."/>
            <person name="Bodnar A.G."/>
        </authorList>
    </citation>
    <scope>NUCLEOTIDE SEQUENCE</scope>
    <source>
        <strain evidence="12">GMGI-L3</strain>
    </source>
</reference>
<dbReference type="InterPro" id="IPR032675">
    <property type="entry name" value="LRR_dom_sf"/>
</dbReference>
<protein>
    <submittedName>
        <fullName evidence="12">Biglycan-like</fullName>
    </submittedName>
</protein>
<accession>A0A8J5TJR9</accession>
<evidence type="ECO:0000256" key="3">
    <source>
        <dbReference type="ARBA" id="ARBA00022475"/>
    </source>
</evidence>
<keyword evidence="10" id="KW-0407">Ion channel</keyword>
<comment type="subcellular location">
    <subcellularLocation>
        <location evidence="1">Cell membrane</location>
        <topology evidence="1">Single-pass membrane protein</topology>
    </subcellularLocation>
</comment>
<keyword evidence="5 11" id="KW-0732">Signal</keyword>
<dbReference type="Proteomes" id="UP000747542">
    <property type="component" value="Unassembled WGS sequence"/>
</dbReference>
<dbReference type="PANTHER" id="PTHR46473">
    <property type="entry name" value="GH08155P"/>
    <property type="match status" value="1"/>
</dbReference>
<evidence type="ECO:0000256" key="6">
    <source>
        <dbReference type="ARBA" id="ARBA00022989"/>
    </source>
</evidence>
<keyword evidence="6" id="KW-1133">Transmembrane helix</keyword>
<dbReference type="GO" id="GO:0034220">
    <property type="term" value="P:monoatomic ion transmembrane transport"/>
    <property type="evidence" value="ECO:0007669"/>
    <property type="project" value="UniProtKB-KW"/>
</dbReference>
<dbReference type="InterPro" id="IPR051432">
    <property type="entry name" value="KCNMA1_auxiliary"/>
</dbReference>
<keyword evidence="3" id="KW-1003">Cell membrane</keyword>
<evidence type="ECO:0000256" key="8">
    <source>
        <dbReference type="ARBA" id="ARBA00023136"/>
    </source>
</evidence>
<evidence type="ECO:0000256" key="2">
    <source>
        <dbReference type="ARBA" id="ARBA00022448"/>
    </source>
</evidence>
<dbReference type="Pfam" id="PF13855">
    <property type="entry name" value="LRR_8"/>
    <property type="match status" value="1"/>
</dbReference>
<dbReference type="SUPFAM" id="SSF52058">
    <property type="entry name" value="L domain-like"/>
    <property type="match status" value="1"/>
</dbReference>
<comment type="caution">
    <text evidence="12">The sequence shown here is derived from an EMBL/GenBank/DDBJ whole genome shotgun (WGS) entry which is preliminary data.</text>
</comment>
<evidence type="ECO:0000313" key="12">
    <source>
        <dbReference type="EMBL" id="KAG7173237.1"/>
    </source>
</evidence>
<dbReference type="EMBL" id="JAHLQT010010116">
    <property type="protein sequence ID" value="KAG7173237.1"/>
    <property type="molecule type" value="Genomic_DNA"/>
</dbReference>
<organism evidence="12 13">
    <name type="scientific">Homarus americanus</name>
    <name type="common">American lobster</name>
    <dbReference type="NCBI Taxonomy" id="6706"/>
    <lineage>
        <taxon>Eukaryota</taxon>
        <taxon>Metazoa</taxon>
        <taxon>Ecdysozoa</taxon>
        <taxon>Arthropoda</taxon>
        <taxon>Crustacea</taxon>
        <taxon>Multicrustacea</taxon>
        <taxon>Malacostraca</taxon>
        <taxon>Eumalacostraca</taxon>
        <taxon>Eucarida</taxon>
        <taxon>Decapoda</taxon>
        <taxon>Pleocyemata</taxon>
        <taxon>Astacidea</taxon>
        <taxon>Nephropoidea</taxon>
        <taxon>Nephropidae</taxon>
        <taxon>Homarus</taxon>
    </lineage>
</organism>
<feature type="chain" id="PRO_5035258453" evidence="11">
    <location>
        <begin position="25"/>
        <end position="107"/>
    </location>
</feature>
<dbReference type="AlphaFoldDB" id="A0A8J5TJR9"/>
<proteinExistence type="predicted"/>
<keyword evidence="2" id="KW-0813">Transport</keyword>
<evidence type="ECO:0000313" key="13">
    <source>
        <dbReference type="Proteomes" id="UP000747542"/>
    </source>
</evidence>
<keyword evidence="13" id="KW-1185">Reference proteome</keyword>
<keyword evidence="9" id="KW-1015">Disulfide bond</keyword>
<sequence>MNGRRACVWAWWAAWAVLITPALADWDQDCPPSCKCTHSSNRKLADCRSAGFSTVPTTLSTEVQELNLANNNIIYLEKDAFKKAGLVNLQKLYLKDNQIRSVHKDAF</sequence>
<keyword evidence="8" id="KW-0472">Membrane</keyword>
<gene>
    <name evidence="12" type="primary">Bgn-L</name>
    <name evidence="12" type="ORF">Hamer_G014560</name>
</gene>
<evidence type="ECO:0000256" key="11">
    <source>
        <dbReference type="SAM" id="SignalP"/>
    </source>
</evidence>
<dbReference type="InterPro" id="IPR001611">
    <property type="entry name" value="Leu-rich_rpt"/>
</dbReference>
<name>A0A8J5TJR9_HOMAM</name>
<dbReference type="PANTHER" id="PTHR46473:SF10">
    <property type="entry name" value="LD45603P-RELATED"/>
    <property type="match status" value="1"/>
</dbReference>
<dbReference type="GO" id="GO:0005886">
    <property type="term" value="C:plasma membrane"/>
    <property type="evidence" value="ECO:0007669"/>
    <property type="project" value="UniProtKB-SubCell"/>
</dbReference>
<evidence type="ECO:0000256" key="10">
    <source>
        <dbReference type="ARBA" id="ARBA00023303"/>
    </source>
</evidence>
<dbReference type="Gene3D" id="3.80.10.10">
    <property type="entry name" value="Ribonuclease Inhibitor"/>
    <property type="match status" value="1"/>
</dbReference>
<keyword evidence="4" id="KW-0812">Transmembrane</keyword>